<dbReference type="Proteomes" id="UP000276982">
    <property type="component" value="Unassembled WGS sequence"/>
</dbReference>
<name>A0A3P3Q398_9FIRM</name>
<evidence type="ECO:0000313" key="1">
    <source>
        <dbReference type="EMBL" id="RRJ15514.1"/>
    </source>
</evidence>
<gene>
    <name evidence="1" type="ORF">EHW90_00245</name>
</gene>
<proteinExistence type="predicted"/>
<dbReference type="EMBL" id="RRCM01000001">
    <property type="protein sequence ID" value="RRJ15514.1"/>
    <property type="molecule type" value="Genomic_DNA"/>
</dbReference>
<dbReference type="RefSeq" id="WP_124950293.1">
    <property type="nucleotide sequence ID" value="NZ_RRCM01000001.1"/>
</dbReference>
<comment type="caution">
    <text evidence="1">The sequence shown here is derived from an EMBL/GenBank/DDBJ whole genome shotgun (WGS) entry which is preliminary data.</text>
</comment>
<reference evidence="1 2" key="1">
    <citation type="submission" date="2018-11" db="EMBL/GenBank/DDBJ databases">
        <title>Genome sequencing of Lachnoanaerobaculum orale DSM 24553T.</title>
        <authorList>
            <person name="Kook J.-K."/>
            <person name="Park S.-N."/>
            <person name="Lim Y.K."/>
        </authorList>
    </citation>
    <scope>NUCLEOTIDE SEQUENCE [LARGE SCALE GENOMIC DNA]</scope>
    <source>
        <strain evidence="1 2">DSM 24553</strain>
    </source>
</reference>
<evidence type="ECO:0000313" key="2">
    <source>
        <dbReference type="Proteomes" id="UP000276982"/>
    </source>
</evidence>
<organism evidence="1 2">
    <name type="scientific">Lachnoanaerobaculum orale</name>
    <dbReference type="NCBI Taxonomy" id="979627"/>
    <lineage>
        <taxon>Bacteria</taxon>
        <taxon>Bacillati</taxon>
        <taxon>Bacillota</taxon>
        <taxon>Clostridia</taxon>
        <taxon>Lachnospirales</taxon>
        <taxon>Lachnospiraceae</taxon>
        <taxon>Lachnoanaerobaculum</taxon>
    </lineage>
</organism>
<keyword evidence="2" id="KW-1185">Reference proteome</keyword>
<dbReference type="AlphaFoldDB" id="A0A3P3Q398"/>
<accession>A0A3P3Q398</accession>
<sequence>MQKTRFYQLNKPQLSDFANIEEAINPSMDIIDSKLKELSDGKVSANDGAIADVKLPPAWVEQMAISDLNQIEAKRSIKGILSALIGGLKFVHAFFKQTRTIKVTAASFSSTAPYTLRVAVSGMKATDTPVISHFLPSNVTDIGVIKASWKAYSCIDKIETDDGGILIKCFRKKPQQDIWLMAKGG</sequence>
<protein>
    <submittedName>
        <fullName evidence="1">Uncharacterized protein</fullName>
    </submittedName>
</protein>